<dbReference type="Gene3D" id="3.40.50.2000">
    <property type="entry name" value="Glycogen Phosphorylase B"/>
    <property type="match status" value="2"/>
</dbReference>
<comment type="caution">
    <text evidence="4">The sequence shown here is derived from an EMBL/GenBank/DDBJ whole genome shotgun (WGS) entry which is preliminary data.</text>
</comment>
<dbReference type="AlphaFoldDB" id="A0A931HE23"/>
<evidence type="ECO:0000256" key="1">
    <source>
        <dbReference type="ARBA" id="ARBA00022676"/>
    </source>
</evidence>
<evidence type="ECO:0000313" key="5">
    <source>
        <dbReference type="Proteomes" id="UP000617634"/>
    </source>
</evidence>
<dbReference type="Proteomes" id="UP000617634">
    <property type="component" value="Unassembled WGS sequence"/>
</dbReference>
<protein>
    <submittedName>
        <fullName evidence="4">Glycosyltransferase family 4 protein</fullName>
    </submittedName>
</protein>
<dbReference type="SUPFAM" id="SSF53756">
    <property type="entry name" value="UDP-Glycosyltransferase/glycogen phosphorylase"/>
    <property type="match status" value="1"/>
</dbReference>
<reference evidence="4" key="1">
    <citation type="submission" date="2020-11" db="EMBL/GenBank/DDBJ databases">
        <title>Novosphingobium aureum sp. nov., a marine bacterium isolated from sediment of a salt flat.</title>
        <authorList>
            <person name="Yoo Y."/>
            <person name="Kim J.-J."/>
        </authorList>
    </citation>
    <scope>NUCLEOTIDE SEQUENCE</scope>
    <source>
        <strain evidence="4">YJ-S2-02</strain>
    </source>
</reference>
<dbReference type="CDD" id="cd03820">
    <property type="entry name" value="GT4_AmsD-like"/>
    <property type="match status" value="1"/>
</dbReference>
<dbReference type="GO" id="GO:0016757">
    <property type="term" value="F:glycosyltransferase activity"/>
    <property type="evidence" value="ECO:0007669"/>
    <property type="project" value="UniProtKB-KW"/>
</dbReference>
<proteinExistence type="predicted"/>
<dbReference type="PANTHER" id="PTHR12526:SF510">
    <property type="entry name" value="D-INOSITOL 3-PHOSPHATE GLYCOSYLTRANSFERASE"/>
    <property type="match status" value="1"/>
</dbReference>
<organism evidence="4 5">
    <name type="scientific">Novosphingobium aureum</name>
    <dbReference type="NCBI Taxonomy" id="2792964"/>
    <lineage>
        <taxon>Bacteria</taxon>
        <taxon>Pseudomonadati</taxon>
        <taxon>Pseudomonadota</taxon>
        <taxon>Alphaproteobacteria</taxon>
        <taxon>Sphingomonadales</taxon>
        <taxon>Sphingomonadaceae</taxon>
        <taxon>Novosphingobium</taxon>
    </lineage>
</organism>
<dbReference type="EMBL" id="JADZGI010000001">
    <property type="protein sequence ID" value="MBH0113713.1"/>
    <property type="molecule type" value="Genomic_DNA"/>
</dbReference>
<keyword evidence="1" id="KW-0328">Glycosyltransferase</keyword>
<feature type="domain" description="Glycosyltransferase subfamily 4-like N-terminal" evidence="3">
    <location>
        <begin position="34"/>
        <end position="190"/>
    </location>
</feature>
<gene>
    <name evidence="4" type="ORF">I5E68_12220</name>
</gene>
<dbReference type="Pfam" id="PF13439">
    <property type="entry name" value="Glyco_transf_4"/>
    <property type="match status" value="1"/>
</dbReference>
<keyword evidence="5" id="KW-1185">Reference proteome</keyword>
<name>A0A931HE23_9SPHN</name>
<evidence type="ECO:0000313" key="4">
    <source>
        <dbReference type="EMBL" id="MBH0113713.1"/>
    </source>
</evidence>
<evidence type="ECO:0000256" key="2">
    <source>
        <dbReference type="ARBA" id="ARBA00022679"/>
    </source>
</evidence>
<keyword evidence="2" id="KW-0808">Transferase</keyword>
<dbReference type="InterPro" id="IPR028098">
    <property type="entry name" value="Glyco_trans_4-like_N"/>
</dbReference>
<sequence>MRKAGPEATSVRVQSGNGRLAMHIAFVTSGLGAGGAEQVIAQLAADAHAHGHRVEVIAFDHPDEPVYHRFPAGVKLVRLGKGSGFGGTLARIIALRRYLSGDRTGRAGLVVSFLTKINFVAALAVLGTPARLVCAERNNPERQGAHPLWNRLLAQAYRRADAIVCQTDAVRRCFGPALQDRLVTIPNPVPVPQVEPTGRDTQVVCAVGRLTRQKGFDKLVEAFAAIAPSVPGWRLEIWGQGAERAALEAQIAAAGLQGRVVLQGLSETPRGWIAQAAIFVLASRYEGFPNALAEAMAAGLPVIATACDFGPGEMIAQGRSGVLVDCIDGEPDVAGLATALEGLIKDADLRASLGHGAARAMERYRSEQVLGSWLALFSRLARPHSVSAASRGGAILLPVSRQTGDLP</sequence>
<dbReference type="Pfam" id="PF13692">
    <property type="entry name" value="Glyco_trans_1_4"/>
    <property type="match status" value="1"/>
</dbReference>
<accession>A0A931HE23</accession>
<evidence type="ECO:0000259" key="3">
    <source>
        <dbReference type="Pfam" id="PF13439"/>
    </source>
</evidence>
<dbReference type="PANTHER" id="PTHR12526">
    <property type="entry name" value="GLYCOSYLTRANSFERASE"/>
    <property type="match status" value="1"/>
</dbReference>